<keyword evidence="2" id="KW-1185">Reference proteome</keyword>
<organism evidence="1 2">
    <name type="scientific">Dentiscutata heterogama</name>
    <dbReference type="NCBI Taxonomy" id="1316150"/>
    <lineage>
        <taxon>Eukaryota</taxon>
        <taxon>Fungi</taxon>
        <taxon>Fungi incertae sedis</taxon>
        <taxon>Mucoromycota</taxon>
        <taxon>Glomeromycotina</taxon>
        <taxon>Glomeromycetes</taxon>
        <taxon>Diversisporales</taxon>
        <taxon>Gigasporaceae</taxon>
        <taxon>Dentiscutata</taxon>
    </lineage>
</organism>
<protein>
    <submittedName>
        <fullName evidence="1">4212_t:CDS:1</fullName>
    </submittedName>
</protein>
<proteinExistence type="predicted"/>
<comment type="caution">
    <text evidence="1">The sequence shown here is derived from an EMBL/GenBank/DDBJ whole genome shotgun (WGS) entry which is preliminary data.</text>
</comment>
<reference evidence="1" key="1">
    <citation type="submission" date="2021-06" db="EMBL/GenBank/DDBJ databases">
        <authorList>
            <person name="Kallberg Y."/>
            <person name="Tangrot J."/>
            <person name="Rosling A."/>
        </authorList>
    </citation>
    <scope>NUCLEOTIDE SEQUENCE</scope>
    <source>
        <strain evidence="1">IL203A</strain>
    </source>
</reference>
<sequence length="278" mass="31067">MSQGKRKKAGSSFPWSQRKLCLTNPFPRYGHSASNMASANDLLIFGGVYMGKARNDVFSIEISTLNVQSISTTGDIPPPRSWHTHAEIGSKLFVFGGLTQDPQYSDQRIDDNLYMLDLDNSSGAGWEFITPASQLPPGRMAHITCVHNDKIYVFGGNDAHRCFNDMWCFDPRTNTWSELSCIGFIPSARKFHGAAIVDDVMYVFGGMTQDGQELGDLTAFRISNQRWYMFQKMGPTPNPRFYLTMTTIQEKVLVLGGESTSTQGLRPDEDSIIHILDT</sequence>
<dbReference type="Proteomes" id="UP000789702">
    <property type="component" value="Unassembled WGS sequence"/>
</dbReference>
<evidence type="ECO:0000313" key="2">
    <source>
        <dbReference type="Proteomes" id="UP000789702"/>
    </source>
</evidence>
<accession>A0ACA9NFG4</accession>
<dbReference type="EMBL" id="CAJVPU010016592">
    <property type="protein sequence ID" value="CAG8654202.1"/>
    <property type="molecule type" value="Genomic_DNA"/>
</dbReference>
<gene>
    <name evidence="1" type="ORF">DHETER_LOCUS9444</name>
</gene>
<evidence type="ECO:0000313" key="1">
    <source>
        <dbReference type="EMBL" id="CAG8654202.1"/>
    </source>
</evidence>
<name>A0ACA9NFG4_9GLOM</name>
<feature type="non-terminal residue" evidence="1">
    <location>
        <position position="278"/>
    </location>
</feature>